<dbReference type="InterPro" id="IPR050400">
    <property type="entry name" value="Bact_Cytoskel_RodZ"/>
</dbReference>
<dbReference type="SUPFAM" id="SSF47413">
    <property type="entry name" value="lambda repressor-like DNA-binding domains"/>
    <property type="match status" value="1"/>
</dbReference>
<dbReference type="AlphaFoldDB" id="A0A2V3W8U7"/>
<accession>A0A2V3W8U7</accession>
<dbReference type="PANTHER" id="PTHR34475:SF1">
    <property type="entry name" value="CYTOSKELETON PROTEIN RODZ"/>
    <property type="match status" value="1"/>
</dbReference>
<dbReference type="PANTHER" id="PTHR34475">
    <property type="match status" value="1"/>
</dbReference>
<gene>
    <name evidence="4" type="ORF">DFR56_103180</name>
</gene>
<dbReference type="InterPro" id="IPR010982">
    <property type="entry name" value="Lambda_DNA-bd_dom_sf"/>
</dbReference>
<reference evidence="4 5" key="1">
    <citation type="submission" date="2018-05" db="EMBL/GenBank/DDBJ databases">
        <title>Genomic Encyclopedia of Type Strains, Phase IV (KMG-IV): sequencing the most valuable type-strain genomes for metagenomic binning, comparative biology and taxonomic classification.</title>
        <authorList>
            <person name="Goeker M."/>
        </authorList>
    </citation>
    <scope>NUCLEOTIDE SEQUENCE [LARGE SCALE GENOMIC DNA]</scope>
    <source>
        <strain evidence="4 5">DSM 28556</strain>
    </source>
</reference>
<evidence type="ECO:0000256" key="2">
    <source>
        <dbReference type="SAM" id="Phobius"/>
    </source>
</evidence>
<dbReference type="EMBL" id="QJJQ01000003">
    <property type="protein sequence ID" value="PXW88675.1"/>
    <property type="molecule type" value="Genomic_DNA"/>
</dbReference>
<dbReference type="Pfam" id="PF13464">
    <property type="entry name" value="RodZ_C"/>
    <property type="match status" value="1"/>
</dbReference>
<dbReference type="OrthoDB" id="9797543at2"/>
<dbReference type="InterPro" id="IPR001387">
    <property type="entry name" value="Cro/C1-type_HTH"/>
</dbReference>
<keyword evidence="5" id="KW-1185">Reference proteome</keyword>
<proteinExistence type="predicted"/>
<name>A0A2V3W8U7_9BACI</name>
<feature type="region of interest" description="Disordered" evidence="1">
    <location>
        <begin position="153"/>
        <end position="187"/>
    </location>
</feature>
<feature type="transmembrane region" description="Helical" evidence="2">
    <location>
        <begin position="103"/>
        <end position="127"/>
    </location>
</feature>
<evidence type="ECO:0000256" key="1">
    <source>
        <dbReference type="SAM" id="MobiDB-lite"/>
    </source>
</evidence>
<feature type="compositionally biased region" description="Acidic residues" evidence="1">
    <location>
        <begin position="153"/>
        <end position="164"/>
    </location>
</feature>
<dbReference type="Pfam" id="PF13413">
    <property type="entry name" value="HTH_25"/>
    <property type="match status" value="1"/>
</dbReference>
<dbReference type="RefSeq" id="WP_110394509.1">
    <property type="nucleotide sequence ID" value="NZ_JADIJL010000009.1"/>
</dbReference>
<dbReference type="Gene3D" id="1.10.260.40">
    <property type="entry name" value="lambda repressor-like DNA-binding domains"/>
    <property type="match status" value="1"/>
</dbReference>
<feature type="compositionally biased region" description="Acidic residues" evidence="1">
    <location>
        <begin position="171"/>
        <end position="184"/>
    </location>
</feature>
<keyword evidence="2" id="KW-1133">Transmembrane helix</keyword>
<comment type="caution">
    <text evidence="4">The sequence shown here is derived from an EMBL/GenBank/DDBJ whole genome shotgun (WGS) entry which is preliminary data.</text>
</comment>
<evidence type="ECO:0000313" key="4">
    <source>
        <dbReference type="EMBL" id="PXW88675.1"/>
    </source>
</evidence>
<keyword evidence="2" id="KW-0472">Membrane</keyword>
<keyword evidence="2" id="KW-0812">Transmembrane</keyword>
<dbReference type="InterPro" id="IPR025194">
    <property type="entry name" value="RodZ-like_C"/>
</dbReference>
<protein>
    <submittedName>
        <fullName evidence="4">Cytoskeletal protein RodZ</fullName>
    </submittedName>
</protein>
<dbReference type="Proteomes" id="UP000247978">
    <property type="component" value="Unassembled WGS sequence"/>
</dbReference>
<dbReference type="GO" id="GO:0003677">
    <property type="term" value="F:DNA binding"/>
    <property type="evidence" value="ECO:0007669"/>
    <property type="project" value="InterPro"/>
</dbReference>
<evidence type="ECO:0000313" key="5">
    <source>
        <dbReference type="Proteomes" id="UP000247978"/>
    </source>
</evidence>
<feature type="domain" description="Cytoskeleton protein RodZ-like C-terminal" evidence="3">
    <location>
        <begin position="215"/>
        <end position="276"/>
    </location>
</feature>
<evidence type="ECO:0000259" key="3">
    <source>
        <dbReference type="Pfam" id="PF13464"/>
    </source>
</evidence>
<organism evidence="4 5">
    <name type="scientific">Pseudogracilibacillus auburnensis</name>
    <dbReference type="NCBI Taxonomy" id="1494959"/>
    <lineage>
        <taxon>Bacteria</taxon>
        <taxon>Bacillati</taxon>
        <taxon>Bacillota</taxon>
        <taxon>Bacilli</taxon>
        <taxon>Bacillales</taxon>
        <taxon>Bacillaceae</taxon>
        <taxon>Pseudogracilibacillus</taxon>
    </lineage>
</organism>
<sequence length="293" mass="33159">MEIGEILREAREANNLSLDDIQEMTKIQKRYLVAIEQNDFHALPGRFYARAFMKEYAQAVGLDASELLSGFDEESIQTEEEESVQYTRLERTKRPRTAKSSSIFSLLPSVIVIILVIGIFFVAWTLYQKTLNGNNGIMEEPQENDEIIRNVDENEEGDQADTNDEDKGTDEADEEEEQKDEDDASGFSVVEVGEGNSPLSTLDFHYTGEQVEVAFEVSERTYIQFTGDSGAVFYEGEIDTGTETFDVSAEEKIYFNIGNTPGLKVTINGVELEYPVNANERIHQKMWVNLIQD</sequence>
<dbReference type="CDD" id="cd00093">
    <property type="entry name" value="HTH_XRE"/>
    <property type="match status" value="1"/>
</dbReference>